<dbReference type="Gene3D" id="3.40.50.300">
    <property type="entry name" value="P-loop containing nucleotide triphosphate hydrolases"/>
    <property type="match status" value="1"/>
</dbReference>
<evidence type="ECO:0000313" key="7">
    <source>
        <dbReference type="EMBL" id="AFQ45968.1"/>
    </source>
</evidence>
<evidence type="ECO:0000256" key="3">
    <source>
        <dbReference type="ARBA" id="ARBA00022777"/>
    </source>
</evidence>
<dbReference type="Pfam" id="PF13614">
    <property type="entry name" value="AAA_31"/>
    <property type="match status" value="1"/>
</dbReference>
<reference evidence="8" key="2">
    <citation type="submission" date="2012-08" db="EMBL/GenBank/DDBJ databases">
        <title>Finished genome of Desulfosporosinus meridiei DSM 13257.</title>
        <authorList>
            <person name="Huntemann M."/>
            <person name="Wei C.-L."/>
            <person name="Han J."/>
            <person name="Detter J.C."/>
            <person name="Han C."/>
            <person name="Davenport K."/>
            <person name="Daligault H."/>
            <person name="Erkkila T."/>
            <person name="Gu W."/>
            <person name="Munk A.C.C."/>
            <person name="Teshima H."/>
            <person name="Xu Y."/>
            <person name="Chain P."/>
            <person name="Tapia R."/>
            <person name="Chen A."/>
            <person name="Krypides N."/>
            <person name="Mavromatis K."/>
            <person name="Markowitz V."/>
            <person name="Szeto E."/>
            <person name="Ivanova N."/>
            <person name="Mikhailova N."/>
            <person name="Ovchinnikova G."/>
            <person name="Pagani I."/>
            <person name="Pati A."/>
            <person name="Goodwin L."/>
            <person name="Peters L."/>
            <person name="Pitluck S."/>
            <person name="Woyke T."/>
            <person name="Pester M."/>
            <person name="Spring S."/>
            <person name="Ollivier B."/>
            <person name="Rattei T."/>
            <person name="Klenk H.-P."/>
            <person name="Wagner M."/>
            <person name="Loy A."/>
        </authorList>
    </citation>
    <scope>NUCLEOTIDE SEQUENCE [LARGE SCALE GENOMIC DNA]</scope>
    <source>
        <strain evidence="8">ATCC BAA-275 / DSM 13257 / NCIMB 13706 / S10</strain>
    </source>
</reference>
<keyword evidence="3" id="KW-0418">Kinase</keyword>
<dbReference type="OrthoDB" id="9794577at2"/>
<keyword evidence="1" id="KW-0808">Transferase</keyword>
<dbReference type="InterPro" id="IPR005702">
    <property type="entry name" value="Wzc-like_C"/>
</dbReference>
<dbReference type="CDD" id="cd05387">
    <property type="entry name" value="BY-kinase"/>
    <property type="match status" value="1"/>
</dbReference>
<dbReference type="InterPro" id="IPR050445">
    <property type="entry name" value="Bact_polysacc_biosynth/exp"/>
</dbReference>
<reference evidence="7 8" key="1">
    <citation type="journal article" date="2012" name="J. Bacteriol.">
        <title>Complete genome sequences of Desulfosporosinus orientis DSM765T, Desulfosporosinus youngiae DSM17734T, Desulfosporosinus meridiei DSM13257T, and Desulfosporosinus acidiphilus DSM22704T.</title>
        <authorList>
            <person name="Pester M."/>
            <person name="Brambilla E."/>
            <person name="Alazard D."/>
            <person name="Rattei T."/>
            <person name="Weinmaier T."/>
            <person name="Han J."/>
            <person name="Lucas S."/>
            <person name="Lapidus A."/>
            <person name="Cheng J.F."/>
            <person name="Goodwin L."/>
            <person name="Pitluck S."/>
            <person name="Peters L."/>
            <person name="Ovchinnikova G."/>
            <person name="Teshima H."/>
            <person name="Detter J.C."/>
            <person name="Han C.S."/>
            <person name="Tapia R."/>
            <person name="Land M.L."/>
            <person name="Hauser L."/>
            <person name="Kyrpides N.C."/>
            <person name="Ivanova N.N."/>
            <person name="Pagani I."/>
            <person name="Huntmann M."/>
            <person name="Wei C.L."/>
            <person name="Davenport K.W."/>
            <person name="Daligault H."/>
            <person name="Chain P.S."/>
            <person name="Chen A."/>
            <person name="Mavromatis K."/>
            <person name="Markowitz V."/>
            <person name="Szeto E."/>
            <person name="Mikhailova N."/>
            <person name="Pati A."/>
            <person name="Wagner M."/>
            <person name="Woyke T."/>
            <person name="Ollivier B."/>
            <person name="Klenk H.P."/>
            <person name="Spring S."/>
            <person name="Loy A."/>
        </authorList>
    </citation>
    <scope>NUCLEOTIDE SEQUENCE [LARGE SCALE GENOMIC DNA]</scope>
    <source>
        <strain evidence="8">ATCC BAA-275 / DSM 13257 / NCIMB 13706 / S10</strain>
    </source>
</reference>
<dbReference type="PANTHER" id="PTHR32309">
    <property type="entry name" value="TYROSINE-PROTEIN KINASE"/>
    <property type="match status" value="1"/>
</dbReference>
<keyword evidence="2" id="KW-0547">Nucleotide-binding</keyword>
<dbReference type="PANTHER" id="PTHR32309:SF31">
    <property type="entry name" value="CAPSULAR EXOPOLYSACCHARIDE FAMILY"/>
    <property type="match status" value="1"/>
</dbReference>
<dbReference type="eggNOG" id="COG0489">
    <property type="taxonomic scope" value="Bacteria"/>
</dbReference>
<dbReference type="NCBIfam" id="TIGR01007">
    <property type="entry name" value="eps_fam"/>
    <property type="match status" value="1"/>
</dbReference>
<dbReference type="InterPro" id="IPR027417">
    <property type="entry name" value="P-loop_NTPase"/>
</dbReference>
<name>J7J3X0_DESMD</name>
<dbReference type="KEGG" id="dmi:Desmer_4139"/>
<dbReference type="GO" id="GO:0004713">
    <property type="term" value="F:protein tyrosine kinase activity"/>
    <property type="evidence" value="ECO:0007669"/>
    <property type="project" value="UniProtKB-KW"/>
</dbReference>
<keyword evidence="5" id="KW-0829">Tyrosine-protein kinase</keyword>
<evidence type="ECO:0000256" key="2">
    <source>
        <dbReference type="ARBA" id="ARBA00022741"/>
    </source>
</evidence>
<dbReference type="Proteomes" id="UP000005262">
    <property type="component" value="Chromosome"/>
</dbReference>
<keyword evidence="8" id="KW-1185">Reference proteome</keyword>
<evidence type="ECO:0000256" key="4">
    <source>
        <dbReference type="ARBA" id="ARBA00022840"/>
    </source>
</evidence>
<keyword evidence="4" id="KW-0067">ATP-binding</keyword>
<proteinExistence type="predicted"/>
<organism evidence="7 8">
    <name type="scientific">Desulfosporosinus meridiei (strain ATCC BAA-275 / DSM 13257 / KCTC 12902 / NCIMB 13706 / S10)</name>
    <dbReference type="NCBI Taxonomy" id="768704"/>
    <lineage>
        <taxon>Bacteria</taxon>
        <taxon>Bacillati</taxon>
        <taxon>Bacillota</taxon>
        <taxon>Clostridia</taxon>
        <taxon>Eubacteriales</taxon>
        <taxon>Desulfitobacteriaceae</taxon>
        <taxon>Desulfosporosinus</taxon>
    </lineage>
</organism>
<accession>J7J3X0</accession>
<dbReference type="HOGENOM" id="CLU_052027_2_0_9"/>
<evidence type="ECO:0000256" key="5">
    <source>
        <dbReference type="ARBA" id="ARBA00023137"/>
    </source>
</evidence>
<dbReference type="GO" id="GO:0005524">
    <property type="term" value="F:ATP binding"/>
    <property type="evidence" value="ECO:0007669"/>
    <property type="project" value="UniProtKB-KW"/>
</dbReference>
<dbReference type="InterPro" id="IPR025669">
    <property type="entry name" value="AAA_dom"/>
</dbReference>
<gene>
    <name evidence="7" type="ordered locus">Desmer_4139</name>
</gene>
<dbReference type="EMBL" id="CP003629">
    <property type="protein sequence ID" value="AFQ45968.1"/>
    <property type="molecule type" value="Genomic_DNA"/>
</dbReference>
<sequence length="242" mass="26724">MGTKTFYVYDHENQAVHDAYAMLTANILISNDQKPLKTICISSCSPEEGKTSLAIGVAISMAQSGWRVLLVDADMRKPAAAKRMNQGLNVGLSNYLMGDVELTDALSETNIRNFTYFSCGNAHPNPIELLCSTNFKILMANVRNAYDIVIFDTPALMSVGDGAVVASNVDAALLVVRMGSTTLKCLKRVKVQLEDSNVQILGVVLNRVKKRDYKKYFGSYNYFFNAKRFYNNIAPPQNAAKL</sequence>
<feature type="domain" description="AAA" evidence="6">
    <location>
        <begin position="37"/>
        <end position="168"/>
    </location>
</feature>
<evidence type="ECO:0000313" key="8">
    <source>
        <dbReference type="Proteomes" id="UP000005262"/>
    </source>
</evidence>
<evidence type="ECO:0000259" key="6">
    <source>
        <dbReference type="Pfam" id="PF13614"/>
    </source>
</evidence>
<dbReference type="AlphaFoldDB" id="J7J3X0"/>
<dbReference type="STRING" id="768704.Desmer_4139"/>
<dbReference type="SUPFAM" id="SSF52540">
    <property type="entry name" value="P-loop containing nucleoside triphosphate hydrolases"/>
    <property type="match status" value="1"/>
</dbReference>
<protein>
    <submittedName>
        <fullName evidence="7">Capsular exopolysaccharide biosynthesis protein</fullName>
    </submittedName>
</protein>
<evidence type="ECO:0000256" key="1">
    <source>
        <dbReference type="ARBA" id="ARBA00022679"/>
    </source>
</evidence>
<dbReference type="RefSeq" id="WP_014904876.1">
    <property type="nucleotide sequence ID" value="NC_018515.1"/>
</dbReference>